<name>Q6ZDA3_ORYSJ</name>
<protein>
    <submittedName>
        <fullName evidence="2">Uncharacterized protein</fullName>
    </submittedName>
</protein>
<evidence type="ECO:0000313" key="2">
    <source>
        <dbReference type="EMBL" id="BAC99498.1"/>
    </source>
</evidence>
<reference evidence="3" key="2">
    <citation type="journal article" date="2008" name="Nucleic Acids Res.">
        <title>The rice annotation project database (RAP-DB): 2008 update.</title>
        <authorList>
            <consortium name="The rice annotation project (RAP)"/>
        </authorList>
    </citation>
    <scope>GENOME REANNOTATION</scope>
    <source>
        <strain evidence="3">cv. Nipponbare</strain>
    </source>
</reference>
<feature type="region of interest" description="Disordered" evidence="1">
    <location>
        <begin position="1"/>
        <end position="31"/>
    </location>
</feature>
<gene>
    <name evidence="2" type="primary">P0438H08.11</name>
</gene>
<organism evidence="2 3">
    <name type="scientific">Oryza sativa subsp. japonica</name>
    <name type="common">Rice</name>
    <dbReference type="NCBI Taxonomy" id="39947"/>
    <lineage>
        <taxon>Eukaryota</taxon>
        <taxon>Viridiplantae</taxon>
        <taxon>Streptophyta</taxon>
        <taxon>Embryophyta</taxon>
        <taxon>Tracheophyta</taxon>
        <taxon>Spermatophyta</taxon>
        <taxon>Magnoliopsida</taxon>
        <taxon>Liliopsida</taxon>
        <taxon>Poales</taxon>
        <taxon>Poaceae</taxon>
        <taxon>BOP clade</taxon>
        <taxon>Oryzoideae</taxon>
        <taxon>Oryzeae</taxon>
        <taxon>Oryzinae</taxon>
        <taxon>Oryza</taxon>
        <taxon>Oryza sativa</taxon>
    </lineage>
</organism>
<evidence type="ECO:0000313" key="3">
    <source>
        <dbReference type="Proteomes" id="UP000000763"/>
    </source>
</evidence>
<accession>Q6ZDA3</accession>
<sequence length="93" mass="9758">MTFISPRASGRPSPSSSSTIDRPAGRSPSVCPAAVTVRSVDQSKGEAECRNMNSAIIKRGSARDLKVDGCGDKGFRQVHALSMRGVAPDNVVN</sequence>
<evidence type="ECO:0000256" key="1">
    <source>
        <dbReference type="SAM" id="MobiDB-lite"/>
    </source>
</evidence>
<dbReference type="AlphaFoldDB" id="Q6ZDA3"/>
<reference evidence="3" key="1">
    <citation type="journal article" date="2005" name="Nature">
        <title>The map-based sequence of the rice genome.</title>
        <authorList>
            <consortium name="International rice genome sequencing project (IRGSP)"/>
            <person name="Matsumoto T."/>
            <person name="Wu J."/>
            <person name="Kanamori H."/>
            <person name="Katayose Y."/>
            <person name="Fujisawa M."/>
            <person name="Namiki N."/>
            <person name="Mizuno H."/>
            <person name="Yamamoto K."/>
            <person name="Antonio B.A."/>
            <person name="Baba T."/>
            <person name="Sakata K."/>
            <person name="Nagamura Y."/>
            <person name="Aoki H."/>
            <person name="Arikawa K."/>
            <person name="Arita K."/>
            <person name="Bito T."/>
            <person name="Chiden Y."/>
            <person name="Fujitsuka N."/>
            <person name="Fukunaka R."/>
            <person name="Hamada M."/>
            <person name="Harada C."/>
            <person name="Hayashi A."/>
            <person name="Hijishita S."/>
            <person name="Honda M."/>
            <person name="Hosokawa S."/>
            <person name="Ichikawa Y."/>
            <person name="Idonuma A."/>
            <person name="Iijima M."/>
            <person name="Ikeda M."/>
            <person name="Ikeno M."/>
            <person name="Ito K."/>
            <person name="Ito S."/>
            <person name="Ito T."/>
            <person name="Ito Y."/>
            <person name="Ito Y."/>
            <person name="Iwabuchi A."/>
            <person name="Kamiya K."/>
            <person name="Karasawa W."/>
            <person name="Kurita K."/>
            <person name="Katagiri S."/>
            <person name="Kikuta A."/>
            <person name="Kobayashi H."/>
            <person name="Kobayashi N."/>
            <person name="Machita K."/>
            <person name="Maehara T."/>
            <person name="Masukawa M."/>
            <person name="Mizubayashi T."/>
            <person name="Mukai Y."/>
            <person name="Nagasaki H."/>
            <person name="Nagata Y."/>
            <person name="Naito S."/>
            <person name="Nakashima M."/>
            <person name="Nakama Y."/>
            <person name="Nakamichi Y."/>
            <person name="Nakamura M."/>
            <person name="Meguro A."/>
            <person name="Negishi M."/>
            <person name="Ohta I."/>
            <person name="Ohta T."/>
            <person name="Okamoto M."/>
            <person name="Ono N."/>
            <person name="Saji S."/>
            <person name="Sakaguchi M."/>
            <person name="Sakai K."/>
            <person name="Shibata M."/>
            <person name="Shimokawa T."/>
            <person name="Song J."/>
            <person name="Takazaki Y."/>
            <person name="Terasawa K."/>
            <person name="Tsugane M."/>
            <person name="Tsuji K."/>
            <person name="Ueda S."/>
            <person name="Waki K."/>
            <person name="Yamagata H."/>
            <person name="Yamamoto M."/>
            <person name="Yamamoto S."/>
            <person name="Yamane H."/>
            <person name="Yoshiki S."/>
            <person name="Yoshihara R."/>
            <person name="Yukawa K."/>
            <person name="Zhong H."/>
            <person name="Yano M."/>
            <person name="Yuan Q."/>
            <person name="Ouyang S."/>
            <person name="Liu J."/>
            <person name="Jones K.M."/>
            <person name="Gansberger K."/>
            <person name="Moffat K."/>
            <person name="Hill J."/>
            <person name="Bera J."/>
            <person name="Fadrosh D."/>
            <person name="Jin S."/>
            <person name="Johri S."/>
            <person name="Kim M."/>
            <person name="Overton L."/>
            <person name="Reardon M."/>
            <person name="Tsitrin T."/>
            <person name="Vuong H."/>
            <person name="Weaver B."/>
            <person name="Ciecko A."/>
            <person name="Tallon L."/>
            <person name="Jackson J."/>
            <person name="Pai G."/>
            <person name="Aken S.V."/>
            <person name="Utterback T."/>
            <person name="Reidmuller S."/>
            <person name="Feldblyum T."/>
            <person name="Hsiao J."/>
            <person name="Zismann V."/>
            <person name="Iobst S."/>
            <person name="de Vazeille A.R."/>
            <person name="Buell C.R."/>
            <person name="Ying K."/>
            <person name="Li Y."/>
            <person name="Lu T."/>
            <person name="Huang Y."/>
            <person name="Zhao Q."/>
            <person name="Feng Q."/>
            <person name="Zhang L."/>
            <person name="Zhu J."/>
            <person name="Weng Q."/>
            <person name="Mu J."/>
            <person name="Lu Y."/>
            <person name="Fan D."/>
            <person name="Liu Y."/>
            <person name="Guan J."/>
            <person name="Zhang Y."/>
            <person name="Yu S."/>
            <person name="Liu X."/>
            <person name="Zhang Y."/>
            <person name="Hong G."/>
            <person name="Han B."/>
            <person name="Choisne N."/>
            <person name="Demange N."/>
            <person name="Orjeda G."/>
            <person name="Samain S."/>
            <person name="Cattolico L."/>
            <person name="Pelletier E."/>
            <person name="Couloux A."/>
            <person name="Segurens B."/>
            <person name="Wincker P."/>
            <person name="D'Hont A."/>
            <person name="Scarpelli C."/>
            <person name="Weissenbach J."/>
            <person name="Salanoubat M."/>
            <person name="Quetier F."/>
            <person name="Yu Y."/>
            <person name="Kim H.R."/>
            <person name="Rambo T."/>
            <person name="Currie J."/>
            <person name="Collura K."/>
            <person name="Luo M."/>
            <person name="Yang T."/>
            <person name="Ammiraju J.S.S."/>
            <person name="Engler F."/>
            <person name="Soderlund C."/>
            <person name="Wing R.A."/>
            <person name="Palmer L.E."/>
            <person name="de la Bastide M."/>
            <person name="Spiegel L."/>
            <person name="Nascimento L."/>
            <person name="Zutavern T."/>
            <person name="O'Shaughnessy A."/>
            <person name="Dike S."/>
            <person name="Dedhia N."/>
            <person name="Preston R."/>
            <person name="Balija V."/>
            <person name="McCombie W.R."/>
            <person name="Chow T."/>
            <person name="Chen H."/>
            <person name="Chung M."/>
            <person name="Chen C."/>
            <person name="Shaw J."/>
            <person name="Wu H."/>
            <person name="Hsiao K."/>
            <person name="Chao Y."/>
            <person name="Chu M."/>
            <person name="Cheng C."/>
            <person name="Hour A."/>
            <person name="Lee P."/>
            <person name="Lin S."/>
            <person name="Lin Y."/>
            <person name="Liou J."/>
            <person name="Liu S."/>
            <person name="Hsing Y."/>
            <person name="Raghuvanshi S."/>
            <person name="Mohanty A."/>
            <person name="Bharti A.K."/>
            <person name="Gaur A."/>
            <person name="Gupta V."/>
            <person name="Kumar D."/>
            <person name="Ravi V."/>
            <person name="Vij S."/>
            <person name="Kapur A."/>
            <person name="Khurana P."/>
            <person name="Khurana P."/>
            <person name="Khurana J.P."/>
            <person name="Tyagi A.K."/>
            <person name="Gaikwad K."/>
            <person name="Singh A."/>
            <person name="Dalal V."/>
            <person name="Srivastava S."/>
            <person name="Dixit A."/>
            <person name="Pal A.K."/>
            <person name="Ghazi I.A."/>
            <person name="Yadav M."/>
            <person name="Pandit A."/>
            <person name="Bhargava A."/>
            <person name="Sureshbabu K."/>
            <person name="Batra K."/>
            <person name="Sharma T.R."/>
            <person name="Mohapatra T."/>
            <person name="Singh N.K."/>
            <person name="Messing J."/>
            <person name="Nelson A.B."/>
            <person name="Fuks G."/>
            <person name="Kavchok S."/>
            <person name="Keizer G."/>
            <person name="Linton E."/>
            <person name="Llaca V."/>
            <person name="Song R."/>
            <person name="Tanyolac B."/>
            <person name="Young S."/>
            <person name="Ho-Il K."/>
            <person name="Hahn J.H."/>
            <person name="Sangsakoo G."/>
            <person name="Vanavichit A."/>
            <person name="de Mattos Luiz.A.T."/>
            <person name="Zimmer P.D."/>
            <person name="Malone G."/>
            <person name="Dellagostin O."/>
            <person name="de Oliveira A.C."/>
            <person name="Bevan M."/>
            <person name="Bancroft I."/>
            <person name="Minx P."/>
            <person name="Cordum H."/>
            <person name="Wilson R."/>
            <person name="Cheng Z."/>
            <person name="Jin W."/>
            <person name="Jiang J."/>
            <person name="Leong S.A."/>
            <person name="Iwama H."/>
            <person name="Gojobori T."/>
            <person name="Itoh T."/>
            <person name="Niimura Y."/>
            <person name="Fujii Y."/>
            <person name="Habara T."/>
            <person name="Sakai H."/>
            <person name="Sato Y."/>
            <person name="Wilson G."/>
            <person name="Kumar K."/>
            <person name="McCouch S."/>
            <person name="Juretic N."/>
            <person name="Hoen D."/>
            <person name="Wright S."/>
            <person name="Bruskiewich R."/>
            <person name="Bureau T."/>
            <person name="Miyao A."/>
            <person name="Hirochika H."/>
            <person name="Nishikawa T."/>
            <person name="Kadowaki K."/>
            <person name="Sugiura M."/>
            <person name="Burr B."/>
            <person name="Sasaki T."/>
        </authorList>
    </citation>
    <scope>NUCLEOTIDE SEQUENCE [LARGE SCALE GENOMIC DNA]</scope>
    <source>
        <strain evidence="3">cv. Nipponbare</strain>
    </source>
</reference>
<feature type="compositionally biased region" description="Low complexity" evidence="1">
    <location>
        <begin position="1"/>
        <end position="18"/>
    </location>
</feature>
<dbReference type="Proteomes" id="UP000000763">
    <property type="component" value="Chromosome 8"/>
</dbReference>
<proteinExistence type="predicted"/>
<dbReference type="EMBL" id="AP004460">
    <property type="protein sequence ID" value="BAC99498.1"/>
    <property type="molecule type" value="Genomic_DNA"/>
</dbReference>